<dbReference type="Proteomes" id="UP000034932">
    <property type="component" value="Unassembled WGS sequence"/>
</dbReference>
<sequence length="362" mass="39679">MELERGTADPEVGGSTPPKPPRKKITIMTQESEIYIGISEKELAASKAEFELELEGELTAPYTEMYLGQLYAAIGEVNSPAEFIRKGEELHHKIAHDVYGPLILGCAQFMGQYLSSAGIEGNVYYALRDAKPLMTAAVHVMPSFGLNPVGIYINRPLCGIGDEINPEVVPNGDMTAMTKKYLGQNGALGQEKVGWVDAGCWGTVPLVLKMHHFQAKDYYPVFFYSHNPEVPDYLHQLSGGTGVSEEALNCMNDSLECLFPSPVRRPLLLVEQCGQVVPKLKPSSVLSQKWGEAALGGIAQYAQEKSGQGITFTEQQDALETFLAKIEQSKQGIWSGTLWQSTPIWSQGEDFLAKYPKGLFGV</sequence>
<evidence type="ECO:0000313" key="3">
    <source>
        <dbReference type="Proteomes" id="UP000034932"/>
    </source>
</evidence>
<dbReference type="STRING" id="1618573.UT19_C0002G0004"/>
<name>A0A0G0LTK5_9BACT</name>
<evidence type="ECO:0000313" key="2">
    <source>
        <dbReference type="EMBL" id="KKQ94362.1"/>
    </source>
</evidence>
<proteinExistence type="predicted"/>
<accession>A0A0G0LTK5</accession>
<feature type="region of interest" description="Disordered" evidence="1">
    <location>
        <begin position="1"/>
        <end position="23"/>
    </location>
</feature>
<dbReference type="AlphaFoldDB" id="A0A0G0LTK5"/>
<evidence type="ECO:0000256" key="1">
    <source>
        <dbReference type="SAM" id="MobiDB-lite"/>
    </source>
</evidence>
<reference evidence="2 3" key="1">
    <citation type="journal article" date="2015" name="Nature">
        <title>rRNA introns, odd ribosomes, and small enigmatic genomes across a large radiation of phyla.</title>
        <authorList>
            <person name="Brown C.T."/>
            <person name="Hug L.A."/>
            <person name="Thomas B.C."/>
            <person name="Sharon I."/>
            <person name="Castelle C.J."/>
            <person name="Singh A."/>
            <person name="Wilkins M.J."/>
            <person name="Williams K.H."/>
            <person name="Banfield J.F."/>
        </authorList>
    </citation>
    <scope>NUCLEOTIDE SEQUENCE [LARGE SCALE GENOMIC DNA]</scope>
</reference>
<organism evidence="2 3">
    <name type="scientific">Candidatus Woesebacteria bacterium GW2011_GWB1_39_10b</name>
    <dbReference type="NCBI Taxonomy" id="1618573"/>
    <lineage>
        <taxon>Bacteria</taxon>
        <taxon>Candidatus Woeseibacteriota</taxon>
    </lineage>
</organism>
<comment type="caution">
    <text evidence="2">The sequence shown here is derived from an EMBL/GenBank/DDBJ whole genome shotgun (WGS) entry which is preliminary data.</text>
</comment>
<protein>
    <submittedName>
        <fullName evidence="2">Uncharacterized protein</fullName>
    </submittedName>
</protein>
<dbReference type="EMBL" id="LBVW01000002">
    <property type="protein sequence ID" value="KKQ94362.1"/>
    <property type="molecule type" value="Genomic_DNA"/>
</dbReference>
<gene>
    <name evidence="2" type="ORF">UT19_C0002G0004</name>
</gene>